<reference evidence="1" key="1">
    <citation type="submission" date="2021-01" db="EMBL/GenBank/DDBJ databases">
        <authorList>
            <person name="Kaushik A."/>
        </authorList>
    </citation>
    <scope>NUCLEOTIDE SEQUENCE</scope>
    <source>
        <strain evidence="1">AG1-1C</strain>
    </source>
</reference>
<dbReference type="SUPFAM" id="SSF63829">
    <property type="entry name" value="Calcium-dependent phosphotriesterase"/>
    <property type="match status" value="1"/>
</dbReference>
<dbReference type="PANTHER" id="PTHR11799:SF12">
    <property type="entry name" value="PARAOXONASE-RELATED"/>
    <property type="match status" value="1"/>
</dbReference>
<dbReference type="Gene3D" id="2.120.10.30">
    <property type="entry name" value="TolB, C-terminal domain"/>
    <property type="match status" value="1"/>
</dbReference>
<proteinExistence type="predicted"/>
<dbReference type="EMBL" id="CAJMWS010000327">
    <property type="protein sequence ID" value="CAE6431698.1"/>
    <property type="molecule type" value="Genomic_DNA"/>
</dbReference>
<sequence>MTRTWVYAGASLVVFTATLFQVYIRAPALEASGIYREFHPINHNNCQSIPELQACEKITIISSGIMYLACAGTIESRTTWMPTLEALNATAVLNRSVHDYLATYDTSTGAITRLTVRGLADPRGLNLHGMDVVPDETNPTTLWVYLVNHRPELDSAYKGANSVIEIFKTQVGADYVEWVRTVEDARVVVTPNDIVGSGNGQEFWFTNDNGVKVGVRRHIDAMFWLKTTFVGYCHVTYGCKRASVPLYGSNGIVRALDGSILVGSYRYGQITVHKPNKDKTLEHVRTIMTDLPLDNLALSTDGSIIAAAFTKLHLLGDAMKNSNATAPSAVLRISDATLGGTYKIYEDEGQLGSFATTATMYGDTLFIHGLMAHRMLACKIPLPR</sequence>
<dbReference type="InterPro" id="IPR051288">
    <property type="entry name" value="Serum_paraoxonase/arylesterase"/>
</dbReference>
<evidence type="ECO:0000313" key="1">
    <source>
        <dbReference type="EMBL" id="CAE6431698.1"/>
    </source>
</evidence>
<dbReference type="AlphaFoldDB" id="A0A8H2XNZ8"/>
<gene>
    <name evidence="1" type="ORF">RDB_LOCUS107841</name>
</gene>
<dbReference type="PANTHER" id="PTHR11799">
    <property type="entry name" value="PARAOXONASE"/>
    <property type="match status" value="1"/>
</dbReference>
<accession>A0A8H2XNZ8</accession>
<evidence type="ECO:0008006" key="3">
    <source>
        <dbReference type="Google" id="ProtNLM"/>
    </source>
</evidence>
<dbReference type="InterPro" id="IPR011042">
    <property type="entry name" value="6-blade_b-propeller_TolB-like"/>
</dbReference>
<comment type="caution">
    <text evidence="1">The sequence shown here is derived from an EMBL/GenBank/DDBJ whole genome shotgun (WGS) entry which is preliminary data.</text>
</comment>
<protein>
    <recommendedName>
        <fullName evidence="3">Serum paraoxonase/arylesterase 1</fullName>
    </recommendedName>
</protein>
<name>A0A8H2XNZ8_9AGAM</name>
<evidence type="ECO:0000313" key="2">
    <source>
        <dbReference type="Proteomes" id="UP000663846"/>
    </source>
</evidence>
<dbReference type="Proteomes" id="UP000663846">
    <property type="component" value="Unassembled WGS sequence"/>
</dbReference>
<organism evidence="1 2">
    <name type="scientific">Rhizoctonia solani</name>
    <dbReference type="NCBI Taxonomy" id="456999"/>
    <lineage>
        <taxon>Eukaryota</taxon>
        <taxon>Fungi</taxon>
        <taxon>Dikarya</taxon>
        <taxon>Basidiomycota</taxon>
        <taxon>Agaricomycotina</taxon>
        <taxon>Agaricomycetes</taxon>
        <taxon>Cantharellales</taxon>
        <taxon>Ceratobasidiaceae</taxon>
        <taxon>Rhizoctonia</taxon>
    </lineage>
</organism>